<dbReference type="InterPro" id="IPR003754">
    <property type="entry name" value="4pyrrol_synth_uPrphyn_synth"/>
</dbReference>
<dbReference type="EMBL" id="QOVG01000005">
    <property type="protein sequence ID" value="NDK38941.1"/>
    <property type="molecule type" value="Genomic_DNA"/>
</dbReference>
<comment type="pathway">
    <text evidence="1 9">Porphyrin-containing compound metabolism; protoporphyrin-IX biosynthesis; coproporphyrinogen-III from 5-aminolevulinate: step 3/4.</text>
</comment>
<dbReference type="InterPro" id="IPR039793">
    <property type="entry name" value="UROS/Hem4"/>
</dbReference>
<keyword evidence="12" id="KW-1185">Reference proteome</keyword>
<evidence type="ECO:0000256" key="5">
    <source>
        <dbReference type="ARBA" id="ARBA00023244"/>
    </source>
</evidence>
<evidence type="ECO:0000256" key="9">
    <source>
        <dbReference type="RuleBase" id="RU366031"/>
    </source>
</evidence>
<keyword evidence="4 9" id="KW-0456">Lyase</keyword>
<evidence type="ECO:0000256" key="4">
    <source>
        <dbReference type="ARBA" id="ARBA00023239"/>
    </source>
</evidence>
<evidence type="ECO:0000256" key="3">
    <source>
        <dbReference type="ARBA" id="ARBA00013109"/>
    </source>
</evidence>
<comment type="caution">
    <text evidence="11">The sequence shown here is derived from an EMBL/GenBank/DDBJ whole genome shotgun (WGS) entry which is preliminary data.</text>
</comment>
<dbReference type="InterPro" id="IPR036108">
    <property type="entry name" value="4pyrrol_syn_uPrphyn_synt_sf"/>
</dbReference>
<accession>A0ABX0AFC3</accession>
<evidence type="ECO:0000256" key="2">
    <source>
        <dbReference type="ARBA" id="ARBA00008133"/>
    </source>
</evidence>
<evidence type="ECO:0000256" key="1">
    <source>
        <dbReference type="ARBA" id="ARBA00004772"/>
    </source>
</evidence>
<dbReference type="CDD" id="cd06578">
    <property type="entry name" value="HemD"/>
    <property type="match status" value="1"/>
</dbReference>
<evidence type="ECO:0000313" key="11">
    <source>
        <dbReference type="EMBL" id="NDK38941.1"/>
    </source>
</evidence>
<dbReference type="GO" id="GO:0004852">
    <property type="term" value="F:uroporphyrinogen-III synthase activity"/>
    <property type="evidence" value="ECO:0007669"/>
    <property type="project" value="UniProtKB-EC"/>
</dbReference>
<gene>
    <name evidence="11" type="ORF">DT603_08820</name>
</gene>
<protein>
    <recommendedName>
        <fullName evidence="7 9">Uroporphyrinogen-III synthase</fullName>
        <ecNumber evidence="3 9">4.2.1.75</ecNumber>
    </recommendedName>
</protein>
<feature type="domain" description="Tetrapyrrole biosynthesis uroporphyrinogen III synthase" evidence="10">
    <location>
        <begin position="23"/>
        <end position="244"/>
    </location>
</feature>
<organism evidence="11 12">
    <name type="scientific">Pseudoxanthomonas gei</name>
    <dbReference type="NCBI Taxonomy" id="1383030"/>
    <lineage>
        <taxon>Bacteria</taxon>
        <taxon>Pseudomonadati</taxon>
        <taxon>Pseudomonadota</taxon>
        <taxon>Gammaproteobacteria</taxon>
        <taxon>Lysobacterales</taxon>
        <taxon>Lysobacteraceae</taxon>
        <taxon>Pseudoxanthomonas</taxon>
    </lineage>
</organism>
<dbReference type="PANTHER" id="PTHR38042:SF1">
    <property type="entry name" value="UROPORPHYRINOGEN-III SYNTHASE, CHLOROPLASTIC"/>
    <property type="match status" value="1"/>
</dbReference>
<dbReference type="RefSeq" id="WP_162349517.1">
    <property type="nucleotide sequence ID" value="NZ_QOVG01000005.1"/>
</dbReference>
<comment type="function">
    <text evidence="6 9">Catalyzes cyclization of the linear tetrapyrrole, hydroxymethylbilane, to the macrocyclic uroporphyrinogen III.</text>
</comment>
<evidence type="ECO:0000259" key="10">
    <source>
        <dbReference type="Pfam" id="PF02602"/>
    </source>
</evidence>
<dbReference type="PANTHER" id="PTHR38042">
    <property type="entry name" value="UROPORPHYRINOGEN-III SYNTHASE, CHLOROPLASTIC"/>
    <property type="match status" value="1"/>
</dbReference>
<dbReference type="Proteomes" id="UP001429354">
    <property type="component" value="Unassembled WGS sequence"/>
</dbReference>
<dbReference type="Gene3D" id="3.40.50.10090">
    <property type="match status" value="2"/>
</dbReference>
<comment type="catalytic activity">
    <reaction evidence="8 9">
        <text>hydroxymethylbilane = uroporphyrinogen III + H2O</text>
        <dbReference type="Rhea" id="RHEA:18965"/>
        <dbReference type="ChEBI" id="CHEBI:15377"/>
        <dbReference type="ChEBI" id="CHEBI:57308"/>
        <dbReference type="ChEBI" id="CHEBI:57845"/>
        <dbReference type="EC" id="4.2.1.75"/>
    </reaction>
</comment>
<evidence type="ECO:0000256" key="8">
    <source>
        <dbReference type="ARBA" id="ARBA00048617"/>
    </source>
</evidence>
<name>A0ABX0AFC3_9GAMM</name>
<dbReference type="SUPFAM" id="SSF69618">
    <property type="entry name" value="HemD-like"/>
    <property type="match status" value="1"/>
</dbReference>
<proteinExistence type="inferred from homology"/>
<sequence length="252" mass="25830">MAFAEPPGWYVISLRPQGGHAALRRAATARGGGLIALSPWRLVFRDDAATAAALRAALSAPRLIFTSPAAVQAAHALQPLTAGPGQDWIAVGSGTAAALRKAGIQAVVAPARMDSEGLLSLPALGDVAGQQVGLVTAPEGREFLSPALRQRGAAVLRANVYARVPVALSGPALRRIRALETPAALALSSGGALQQLCTQAPADVLERLRGLPVIAASARLQQLAHASGFAEVELAEGPLPAQMIAAAAHRFR</sequence>
<dbReference type="Pfam" id="PF02602">
    <property type="entry name" value="HEM4"/>
    <property type="match status" value="1"/>
</dbReference>
<evidence type="ECO:0000256" key="7">
    <source>
        <dbReference type="ARBA" id="ARBA00040167"/>
    </source>
</evidence>
<comment type="similarity">
    <text evidence="2 9">Belongs to the uroporphyrinogen-III synthase family.</text>
</comment>
<evidence type="ECO:0000313" key="12">
    <source>
        <dbReference type="Proteomes" id="UP001429354"/>
    </source>
</evidence>
<evidence type="ECO:0000256" key="6">
    <source>
        <dbReference type="ARBA" id="ARBA00037589"/>
    </source>
</evidence>
<dbReference type="EC" id="4.2.1.75" evidence="3 9"/>
<reference evidence="11 12" key="1">
    <citation type="submission" date="2018-07" db="EMBL/GenBank/DDBJ databases">
        <title>Whole genome Sequencing of Pseudoxanthomonas gei KCTC 32298 (T).</title>
        <authorList>
            <person name="Kumar S."/>
            <person name="Bansal K."/>
            <person name="Kaur A."/>
            <person name="Patil P."/>
            <person name="Sharma S."/>
            <person name="Patil P.B."/>
        </authorList>
    </citation>
    <scope>NUCLEOTIDE SEQUENCE [LARGE SCALE GENOMIC DNA]</scope>
    <source>
        <strain evidence="11 12">KCTC 32298</strain>
    </source>
</reference>
<keyword evidence="5 9" id="KW-0627">Porphyrin biosynthesis</keyword>